<evidence type="ECO:0000313" key="3">
    <source>
        <dbReference type="EMBL" id="KAJ7380517.1"/>
    </source>
</evidence>
<dbReference type="Pfam" id="PF20425">
    <property type="entry name" value="Neurobeachin"/>
    <property type="match status" value="1"/>
</dbReference>
<dbReference type="Proteomes" id="UP001163046">
    <property type="component" value="Unassembled WGS sequence"/>
</dbReference>
<dbReference type="EMBL" id="MU826353">
    <property type="protein sequence ID" value="KAJ7380517.1"/>
    <property type="molecule type" value="Genomic_DNA"/>
</dbReference>
<dbReference type="GO" id="GO:0016020">
    <property type="term" value="C:membrane"/>
    <property type="evidence" value="ECO:0007669"/>
    <property type="project" value="TreeGrafter"/>
</dbReference>
<dbReference type="GO" id="GO:0019901">
    <property type="term" value="F:protein kinase binding"/>
    <property type="evidence" value="ECO:0007669"/>
    <property type="project" value="TreeGrafter"/>
</dbReference>
<dbReference type="SUPFAM" id="SSF48371">
    <property type="entry name" value="ARM repeat"/>
    <property type="match status" value="1"/>
</dbReference>
<evidence type="ECO:0000256" key="1">
    <source>
        <dbReference type="SAM" id="MobiDB-lite"/>
    </source>
</evidence>
<comment type="caution">
    <text evidence="3">The sequence shown here is derived from an EMBL/GenBank/DDBJ whole genome shotgun (WGS) entry which is preliminary data.</text>
</comment>
<gene>
    <name evidence="3" type="primary">NBEAL1_11</name>
    <name evidence="3" type="ORF">OS493_008982</name>
</gene>
<dbReference type="SUPFAM" id="SSF49899">
    <property type="entry name" value="Concanavalin A-like lectins/glucanases"/>
    <property type="match status" value="1"/>
</dbReference>
<proteinExistence type="predicted"/>
<protein>
    <submittedName>
        <fullName evidence="3">Neurobeachin-like protein 1</fullName>
    </submittedName>
</protein>
<evidence type="ECO:0000259" key="2">
    <source>
        <dbReference type="Pfam" id="PF20425"/>
    </source>
</evidence>
<dbReference type="InterPro" id="IPR016024">
    <property type="entry name" value="ARM-type_fold"/>
</dbReference>
<organism evidence="3 4">
    <name type="scientific">Desmophyllum pertusum</name>
    <dbReference type="NCBI Taxonomy" id="174260"/>
    <lineage>
        <taxon>Eukaryota</taxon>
        <taxon>Metazoa</taxon>
        <taxon>Cnidaria</taxon>
        <taxon>Anthozoa</taxon>
        <taxon>Hexacorallia</taxon>
        <taxon>Scleractinia</taxon>
        <taxon>Caryophylliina</taxon>
        <taxon>Caryophylliidae</taxon>
        <taxon>Desmophyllum</taxon>
    </lineage>
</organism>
<name>A0A9X0CYD3_9CNID</name>
<keyword evidence="4" id="KW-1185">Reference proteome</keyword>
<dbReference type="OrthoDB" id="26681at2759"/>
<dbReference type="GO" id="GO:0008104">
    <property type="term" value="P:intracellular protein localization"/>
    <property type="evidence" value="ECO:0007669"/>
    <property type="project" value="TreeGrafter"/>
</dbReference>
<dbReference type="PANTHER" id="PTHR13743:SF112">
    <property type="entry name" value="BEACH DOMAIN-CONTAINING PROTEIN"/>
    <property type="match status" value="1"/>
</dbReference>
<sequence>MADELEEERLGDQHNDKISLSPEQIWSYLNSGEWSATDIVPDTTRSLFRFLEDHTNSEPLSSSNDAVTITSQNQEHEQAVKCLVKIIHLIHRSSLKNQHQCLVDTPSLLKRFLEIVHLRGSQACFSRTLFMLDVIPEILNCEDSAVLQAVFVGVGCFEHIISVLDYECQNADVQNTLYKSCVQAIQSIMFASPAAKEVFKDSVSFEKFCSYLKKLQSPSKEFIQLLFNWVVEGMYSEGNKVINNVDVILLLLDWLPSLSVNNKRCVTESIRHLCKFSMHNAMLCSTSGVFSKVVMLLESDAQNIDNVWAESLIGILEAIGAHSVTSSELKQMIGLFTPLANGEQVPFVHRVLQALVKMSFSSSRLRAKHFFDLNHPSAGISVPGMQKWPGHSFTFHAWVCLEAVEIKERNNSSVERKIFHYRRNLYSFFTTSGVGLEAFFSSTGHLVVAVCNRKEYTTVTVPVCQLCDQTWHSVAVAHLPSRRPFGQSTLSVHVDDLASCQIGSGGLQTICSPRDLQDVKGGQRKFHFSFPGLSETTSPHCNTIAAGSQDYVWGIPTSLQGQLGPVCVFSEGLQENYITTLHAAGPNDLNLFQPVDAASSTQLTLNDLALKLVLFYNSKAGRDHMCSDLTPVQPGRVQLDGRLTGHRCTTWDMKDVLRCIGGMKIFLPLLEQISYFDPPKHSHVSSNEQLEVFDLEQSGESNDRPLSSTSEEEASQTESSEPASSLSATLLVPALRAQNRKRNGSTSTITTTFVFTRRKFTDSASPHNCNGVALFMFLLLSI</sequence>
<evidence type="ECO:0000313" key="4">
    <source>
        <dbReference type="Proteomes" id="UP001163046"/>
    </source>
</evidence>
<reference evidence="3" key="1">
    <citation type="submission" date="2023-01" db="EMBL/GenBank/DDBJ databases">
        <title>Genome assembly of the deep-sea coral Lophelia pertusa.</title>
        <authorList>
            <person name="Herrera S."/>
            <person name="Cordes E."/>
        </authorList>
    </citation>
    <scope>NUCLEOTIDE SEQUENCE</scope>
    <source>
        <strain evidence="3">USNM1676648</strain>
        <tissue evidence="3">Polyp</tissue>
    </source>
</reference>
<accession>A0A9X0CYD3</accession>
<dbReference type="GO" id="GO:0005829">
    <property type="term" value="C:cytosol"/>
    <property type="evidence" value="ECO:0007669"/>
    <property type="project" value="TreeGrafter"/>
</dbReference>
<dbReference type="InterPro" id="IPR046852">
    <property type="entry name" value="Neurobeachin_a-sol"/>
</dbReference>
<dbReference type="InterPro" id="IPR050865">
    <property type="entry name" value="BEACH_Domain"/>
</dbReference>
<dbReference type="AlphaFoldDB" id="A0A9X0CYD3"/>
<feature type="domain" description="Neurobeachin alpha-solenoid region" evidence="2">
    <location>
        <begin position="82"/>
        <end position="347"/>
    </location>
</feature>
<dbReference type="PANTHER" id="PTHR13743">
    <property type="entry name" value="BEIGE/BEACH-RELATED"/>
    <property type="match status" value="1"/>
</dbReference>
<feature type="region of interest" description="Disordered" evidence="1">
    <location>
        <begin position="695"/>
        <end position="726"/>
    </location>
</feature>
<feature type="compositionally biased region" description="Low complexity" evidence="1">
    <location>
        <begin position="716"/>
        <end position="726"/>
    </location>
</feature>
<dbReference type="InterPro" id="IPR013320">
    <property type="entry name" value="ConA-like_dom_sf"/>
</dbReference>